<evidence type="ECO:0000313" key="8">
    <source>
        <dbReference type="Proteomes" id="UP000030742"/>
    </source>
</evidence>
<dbReference type="Proteomes" id="UP000030742">
    <property type="component" value="Unassembled WGS sequence"/>
</dbReference>
<dbReference type="KEGG" id="dpa:109535243"/>
<reference evidence="3" key="1">
    <citation type="journal article" date="2012" name="Insect Biochem. Mol. Biol.">
        <title>Transcriptome and full-length cDNA resources for the mountain pine beetle, Dendroctonus ponderosae Hopkins, a major insect pest of pine forests.</title>
        <authorList>
            <person name="Keeling C.I."/>
            <person name="Henderson H."/>
            <person name="Li M."/>
            <person name="Yuen M."/>
            <person name="Clark E.L."/>
            <person name="Fraser J.D."/>
            <person name="Huber D.P."/>
            <person name="Liao N.Y."/>
            <person name="Roderick Docking T."/>
            <person name="Birol I."/>
            <person name="Chan S.K."/>
            <person name="Taylor G.A."/>
            <person name="Palmquist D."/>
            <person name="Jones S.J."/>
            <person name="Bohlmann J."/>
        </authorList>
    </citation>
    <scope>NUCLEOTIDE SEQUENCE</scope>
    <source>
        <tissue evidence="3">Pupae</tissue>
    </source>
</reference>
<dbReference type="PANTHER" id="PTHR21879">
    <property type="entry name" value="FI03362P-RELATED-RELATED"/>
    <property type="match status" value="1"/>
</dbReference>
<evidence type="ECO:0000313" key="7">
    <source>
        <dbReference type="Proteomes" id="UP000019118"/>
    </source>
</evidence>
<dbReference type="HOGENOM" id="CLU_096932_0_0_1"/>
<dbReference type="GO" id="GO:0016020">
    <property type="term" value="C:membrane"/>
    <property type="evidence" value="ECO:0007669"/>
    <property type="project" value="TreeGrafter"/>
</dbReference>
<accession>J3JYV5</accession>
<keyword evidence="2" id="KW-0732">Signal</keyword>
<evidence type="ECO:0000313" key="5">
    <source>
        <dbReference type="EMBL" id="ERL86329.1"/>
    </source>
</evidence>
<organism evidence="3">
    <name type="scientific">Dendroctonus ponderosae</name>
    <name type="common">Mountain pine beetle</name>
    <dbReference type="NCBI Taxonomy" id="77166"/>
    <lineage>
        <taxon>Eukaryota</taxon>
        <taxon>Metazoa</taxon>
        <taxon>Ecdysozoa</taxon>
        <taxon>Arthropoda</taxon>
        <taxon>Hexapoda</taxon>
        <taxon>Insecta</taxon>
        <taxon>Pterygota</taxon>
        <taxon>Neoptera</taxon>
        <taxon>Endopterygota</taxon>
        <taxon>Coleoptera</taxon>
        <taxon>Polyphaga</taxon>
        <taxon>Cucujiformia</taxon>
        <taxon>Curculionidae</taxon>
        <taxon>Scolytinae</taxon>
        <taxon>Dendroctonus</taxon>
    </lineage>
</organism>
<dbReference type="OrthoDB" id="6622845at2759"/>
<evidence type="ECO:0008006" key="9">
    <source>
        <dbReference type="Google" id="ProtNLM"/>
    </source>
</evidence>
<dbReference type="Pfam" id="PF07898">
    <property type="entry name" value="DUF1676"/>
    <property type="match status" value="1"/>
</dbReference>
<sequence length="208" mass="22780">MKTCFVVVLCFVAACNASPAIQSSSWDNLLQVGSDLEVTKATSGRSNDVSVQDYIENYIKSNDISFKLPIVGSTVTLAGRNLDNEELGIKLNFGSGSEVQARKKSKIKKIFVPILVFILIKAMTLIPLALAILGLKTWNAIQLSFISFVTTLAMAVWKLCSKVNGDHPQPQVIHESYDPHHHHHIAAARADQVEGIEMAYNGYAPARN</sequence>
<keyword evidence="7" id="KW-1185">Reference proteome</keyword>
<name>J3JYV5_DENPD</name>
<feature type="signal peptide" evidence="2">
    <location>
        <begin position="1"/>
        <end position="17"/>
    </location>
</feature>
<dbReference type="EMBL" id="KB631809">
    <property type="protein sequence ID" value="ERL86329.1"/>
    <property type="molecule type" value="Genomic_DNA"/>
</dbReference>
<evidence type="ECO:0000313" key="6">
    <source>
        <dbReference type="EnsemblMetazoa" id="XP_019756687.1"/>
    </source>
</evidence>
<proteinExistence type="evidence at transcript level"/>
<keyword evidence="1" id="KW-0812">Transmembrane</keyword>
<evidence type="ECO:0000256" key="1">
    <source>
        <dbReference type="SAM" id="Phobius"/>
    </source>
</evidence>
<gene>
    <name evidence="6" type="primary">109535243</name>
    <name evidence="5" type="ORF">D910_03737</name>
    <name evidence="4" type="ORF">YQE_04422</name>
</gene>
<evidence type="ECO:0000313" key="3">
    <source>
        <dbReference type="EMBL" id="AEE63393.1"/>
    </source>
</evidence>
<keyword evidence="1" id="KW-0472">Membrane</keyword>
<reference evidence="6" key="3">
    <citation type="submission" date="2024-08" db="UniProtKB">
        <authorList>
            <consortium name="EnsemblMetazoa"/>
        </authorList>
    </citation>
    <scope>IDENTIFICATION</scope>
</reference>
<evidence type="ECO:0000313" key="4">
    <source>
        <dbReference type="EMBL" id="ENN79238.1"/>
    </source>
</evidence>
<dbReference type="PROSITE" id="PS51257">
    <property type="entry name" value="PROKAR_LIPOPROTEIN"/>
    <property type="match status" value="1"/>
</dbReference>
<dbReference type="OMA" id="QVIHESY"/>
<dbReference type="EMBL" id="BT128436">
    <property type="protein sequence ID" value="AEE63393.1"/>
    <property type="molecule type" value="mRNA"/>
</dbReference>
<evidence type="ECO:0000256" key="2">
    <source>
        <dbReference type="SAM" id="SignalP"/>
    </source>
</evidence>
<reference evidence="7 8" key="2">
    <citation type="journal article" date="2013" name="Genome Biol.">
        <title>Draft genome of the mountain pine beetle, Dendroctonus ponderosae Hopkins, a major forest pest.</title>
        <authorList>
            <person name="Keeling C.I."/>
            <person name="Yuen M.M."/>
            <person name="Liao N.Y."/>
            <person name="Docking T.R."/>
            <person name="Chan S.K."/>
            <person name="Taylor G.A."/>
            <person name="Palmquist D.L."/>
            <person name="Jackman S.D."/>
            <person name="Nguyen A."/>
            <person name="Li M."/>
            <person name="Henderson H."/>
            <person name="Janes J.K."/>
            <person name="Zhao Y."/>
            <person name="Pandoh P."/>
            <person name="Moore R."/>
            <person name="Sperling F.A."/>
            <person name="Huber D.P."/>
            <person name="Birol I."/>
            <person name="Jones S.J."/>
            <person name="Bohlmann J."/>
        </authorList>
    </citation>
    <scope>NUCLEOTIDE SEQUENCE</scope>
</reference>
<dbReference type="EnsemblMetazoa" id="XM_019901128.1">
    <property type="protein sequence ID" value="XP_019756687.1"/>
    <property type="gene ID" value="LOC109535243"/>
</dbReference>
<keyword evidence="1" id="KW-1133">Transmembrane helix</keyword>
<protein>
    <recommendedName>
        <fullName evidence="9">Osiris 19</fullName>
    </recommendedName>
</protein>
<dbReference type="InterPro" id="IPR012464">
    <property type="entry name" value="DUF1676"/>
</dbReference>
<dbReference type="EMBL" id="KB740735">
    <property type="protein sequence ID" value="ENN79238.1"/>
    <property type="molecule type" value="Genomic_DNA"/>
</dbReference>
<feature type="transmembrane region" description="Helical" evidence="1">
    <location>
        <begin position="110"/>
        <end position="133"/>
    </location>
</feature>
<dbReference type="STRING" id="77166.J3JYV5"/>
<dbReference type="PANTHER" id="PTHR21879:SF6">
    <property type="entry name" value="OSIRIS 19, ISOFORM A"/>
    <property type="match status" value="1"/>
</dbReference>
<feature type="chain" id="PRO_5010968675" description="Osiris 19" evidence="2">
    <location>
        <begin position="18"/>
        <end position="208"/>
    </location>
</feature>
<feature type="transmembrane region" description="Helical" evidence="1">
    <location>
        <begin position="140"/>
        <end position="159"/>
    </location>
</feature>
<dbReference type="Proteomes" id="UP000019118">
    <property type="component" value="Unassembled WGS sequence"/>
</dbReference>
<dbReference type="AlphaFoldDB" id="J3JYV5"/>